<proteinExistence type="inferred from homology"/>
<dbReference type="Pfam" id="PF02416">
    <property type="entry name" value="TatA_B_E"/>
    <property type="match status" value="1"/>
</dbReference>
<dbReference type="InterPro" id="IPR006312">
    <property type="entry name" value="TatA/E"/>
</dbReference>
<evidence type="ECO:0000256" key="9">
    <source>
        <dbReference type="HAMAP-Rule" id="MF_00236"/>
    </source>
</evidence>
<protein>
    <recommendedName>
        <fullName evidence="9">Sec-independent protein translocase protein TatA</fullName>
    </recommendedName>
</protein>
<evidence type="ECO:0000313" key="11">
    <source>
        <dbReference type="EMBL" id="UZP73875.1"/>
    </source>
</evidence>
<dbReference type="PANTHER" id="PTHR42982:SF1">
    <property type="entry name" value="SEC-INDEPENDENT PROTEIN TRANSLOCASE PROTEIN TATA"/>
    <property type="match status" value="1"/>
</dbReference>
<evidence type="ECO:0000256" key="1">
    <source>
        <dbReference type="ARBA" id="ARBA00004162"/>
    </source>
</evidence>
<evidence type="ECO:0000313" key="12">
    <source>
        <dbReference type="Proteomes" id="UP001317963"/>
    </source>
</evidence>
<dbReference type="RefSeq" id="WP_279242674.1">
    <property type="nucleotide sequence ID" value="NZ_CP036501.1"/>
</dbReference>
<evidence type="ECO:0000256" key="2">
    <source>
        <dbReference type="ARBA" id="ARBA00022448"/>
    </source>
</evidence>
<keyword evidence="5 9" id="KW-0653">Protein transport</keyword>
<reference evidence="11 12" key="1">
    <citation type="submission" date="2019-02" db="EMBL/GenBank/DDBJ databases">
        <title>Halieaceae_genomes.</title>
        <authorList>
            <person name="Li S.-H."/>
        </authorList>
    </citation>
    <scope>NUCLEOTIDE SEQUENCE [LARGE SCALE GENOMIC DNA]</scope>
    <source>
        <strain evidence="11 12">JH123</strain>
    </source>
</reference>
<name>A0ABY6Q4G5_9GAMM</name>
<keyword evidence="7 9" id="KW-0811">Translocation</keyword>
<dbReference type="PANTHER" id="PTHR42982">
    <property type="entry name" value="SEC-INDEPENDENT PROTEIN TRANSLOCASE PROTEIN TATA"/>
    <property type="match status" value="1"/>
</dbReference>
<evidence type="ECO:0000256" key="5">
    <source>
        <dbReference type="ARBA" id="ARBA00022927"/>
    </source>
</evidence>
<dbReference type="Proteomes" id="UP001317963">
    <property type="component" value="Chromosome"/>
</dbReference>
<accession>A0ABY6Q4G5</accession>
<keyword evidence="3 9" id="KW-1003">Cell membrane</keyword>
<evidence type="ECO:0000256" key="10">
    <source>
        <dbReference type="SAM" id="MobiDB-lite"/>
    </source>
</evidence>
<comment type="subcellular location">
    <subcellularLocation>
        <location evidence="1 9">Cell membrane</location>
        <topology evidence="1 9">Single-pass membrane protein</topology>
    </subcellularLocation>
</comment>
<keyword evidence="8 9" id="KW-0472">Membrane</keyword>
<evidence type="ECO:0000256" key="7">
    <source>
        <dbReference type="ARBA" id="ARBA00023010"/>
    </source>
</evidence>
<evidence type="ECO:0000256" key="8">
    <source>
        <dbReference type="ARBA" id="ARBA00023136"/>
    </source>
</evidence>
<comment type="function">
    <text evidence="9">Part of the twin-arginine translocation (Tat) system that transports large folded proteins containing a characteristic twin-arginine motif in their signal peptide across membranes. TatA could form the protein-conducting channel of the Tat system.</text>
</comment>
<keyword evidence="2 9" id="KW-0813">Transport</keyword>
<evidence type="ECO:0000256" key="4">
    <source>
        <dbReference type="ARBA" id="ARBA00022692"/>
    </source>
</evidence>
<gene>
    <name evidence="9 11" type="primary">tatA</name>
    <name evidence="11" type="ORF">E0F26_03555</name>
</gene>
<keyword evidence="6 9" id="KW-1133">Transmembrane helix</keyword>
<evidence type="ECO:0000256" key="6">
    <source>
        <dbReference type="ARBA" id="ARBA00022989"/>
    </source>
</evidence>
<dbReference type="InterPro" id="IPR003369">
    <property type="entry name" value="TatA/B/E"/>
</dbReference>
<keyword evidence="4 9" id="KW-0812">Transmembrane</keyword>
<evidence type="ECO:0000256" key="3">
    <source>
        <dbReference type="ARBA" id="ARBA00022475"/>
    </source>
</evidence>
<dbReference type="HAMAP" id="MF_00236">
    <property type="entry name" value="TatA_E"/>
    <property type="match status" value="1"/>
</dbReference>
<organism evidence="11 12">
    <name type="scientific">Candidatus Paraluminiphilus aquimaris</name>
    <dbReference type="NCBI Taxonomy" id="2518994"/>
    <lineage>
        <taxon>Bacteria</taxon>
        <taxon>Pseudomonadati</taxon>
        <taxon>Pseudomonadota</taxon>
        <taxon>Gammaproteobacteria</taxon>
        <taxon>Cellvibrionales</taxon>
        <taxon>Halieaceae</taxon>
        <taxon>Candidatus Paraluminiphilus</taxon>
    </lineage>
</organism>
<feature type="region of interest" description="Disordered" evidence="10">
    <location>
        <begin position="45"/>
        <end position="64"/>
    </location>
</feature>
<keyword evidence="12" id="KW-1185">Reference proteome</keyword>
<dbReference type="NCBIfam" id="TIGR01411">
    <property type="entry name" value="tatAE"/>
    <property type="match status" value="1"/>
</dbReference>
<comment type="subunit">
    <text evidence="9">The Tat system comprises two distinct complexes: a TatABC complex, containing multiple copies of TatA, TatB and TatC subunits, and a separate TatA complex, containing only TatA subunits. Substrates initially bind to the TatABC complex, which probably triggers association of the separate TatA complex to form the active translocon.</text>
</comment>
<feature type="transmembrane region" description="Helical" evidence="9">
    <location>
        <begin position="6"/>
        <end position="24"/>
    </location>
</feature>
<dbReference type="Gene3D" id="1.20.5.3310">
    <property type="match status" value="1"/>
</dbReference>
<dbReference type="EMBL" id="CP036501">
    <property type="protein sequence ID" value="UZP73875.1"/>
    <property type="molecule type" value="Genomic_DNA"/>
</dbReference>
<sequence length="64" mass="7006">MGFSGIGIWQLLIILAIVILIFGTKRLPGAAKDLGSAITNFREGMKRDNGETTKIEENKDEDAK</sequence>
<comment type="similarity">
    <text evidence="9">Belongs to the TatA/E family.</text>
</comment>